<reference evidence="1 3" key="1">
    <citation type="journal article" date="2008" name="Science">
        <title>The Physcomitrella genome reveals evolutionary insights into the conquest of land by plants.</title>
        <authorList>
            <person name="Rensing S."/>
            <person name="Lang D."/>
            <person name="Zimmer A."/>
            <person name="Terry A."/>
            <person name="Salamov A."/>
            <person name="Shapiro H."/>
            <person name="Nishiyama T."/>
            <person name="Perroud P.-F."/>
            <person name="Lindquist E."/>
            <person name="Kamisugi Y."/>
            <person name="Tanahashi T."/>
            <person name="Sakakibara K."/>
            <person name="Fujita T."/>
            <person name="Oishi K."/>
            <person name="Shin-I T."/>
            <person name="Kuroki Y."/>
            <person name="Toyoda A."/>
            <person name="Suzuki Y."/>
            <person name="Hashimoto A."/>
            <person name="Yamaguchi K."/>
            <person name="Sugano A."/>
            <person name="Kohara Y."/>
            <person name="Fujiyama A."/>
            <person name="Anterola A."/>
            <person name="Aoki S."/>
            <person name="Ashton N."/>
            <person name="Barbazuk W.B."/>
            <person name="Barker E."/>
            <person name="Bennetzen J."/>
            <person name="Bezanilla M."/>
            <person name="Blankenship R."/>
            <person name="Cho S.H."/>
            <person name="Dutcher S."/>
            <person name="Estelle M."/>
            <person name="Fawcett J.A."/>
            <person name="Gundlach H."/>
            <person name="Hanada K."/>
            <person name="Heyl A."/>
            <person name="Hicks K.A."/>
            <person name="Hugh J."/>
            <person name="Lohr M."/>
            <person name="Mayer K."/>
            <person name="Melkozernov A."/>
            <person name="Murata T."/>
            <person name="Nelson D."/>
            <person name="Pils B."/>
            <person name="Prigge M."/>
            <person name="Reiss B."/>
            <person name="Renner T."/>
            <person name="Rombauts S."/>
            <person name="Rushton P."/>
            <person name="Sanderfoot A."/>
            <person name="Schween G."/>
            <person name="Shiu S.-H."/>
            <person name="Stueber K."/>
            <person name="Theodoulou F.L."/>
            <person name="Tu H."/>
            <person name="Van de Peer Y."/>
            <person name="Verrier P.J."/>
            <person name="Waters E."/>
            <person name="Wood A."/>
            <person name="Yang L."/>
            <person name="Cove D."/>
            <person name="Cuming A."/>
            <person name="Hasebe M."/>
            <person name="Lucas S."/>
            <person name="Mishler D.B."/>
            <person name="Reski R."/>
            <person name="Grigoriev I."/>
            <person name="Quatrano R.S."/>
            <person name="Boore J.L."/>
        </authorList>
    </citation>
    <scope>NUCLEOTIDE SEQUENCE [LARGE SCALE GENOMIC DNA]</scope>
    <source>
        <strain evidence="2 3">cv. Gransden 2004</strain>
    </source>
</reference>
<reference evidence="2" key="3">
    <citation type="submission" date="2020-12" db="UniProtKB">
        <authorList>
            <consortium name="EnsemblPlants"/>
        </authorList>
    </citation>
    <scope>IDENTIFICATION</scope>
</reference>
<evidence type="ECO:0000313" key="2">
    <source>
        <dbReference type="EnsemblPlants" id="PAC:32908794.CDS.1"/>
    </source>
</evidence>
<dbReference type="InParanoid" id="A0A2K1IH66"/>
<dbReference type="Proteomes" id="UP000006727">
    <property type="component" value="Chromosome 24"/>
</dbReference>
<evidence type="ECO:0000313" key="1">
    <source>
        <dbReference type="EMBL" id="PNR28610.1"/>
    </source>
</evidence>
<keyword evidence="3" id="KW-1185">Reference proteome</keyword>
<reference evidence="1 3" key="2">
    <citation type="journal article" date="2018" name="Plant J.">
        <title>The Physcomitrella patens chromosome-scale assembly reveals moss genome structure and evolution.</title>
        <authorList>
            <person name="Lang D."/>
            <person name="Ullrich K.K."/>
            <person name="Murat F."/>
            <person name="Fuchs J."/>
            <person name="Jenkins J."/>
            <person name="Haas F.B."/>
            <person name="Piednoel M."/>
            <person name="Gundlach H."/>
            <person name="Van Bel M."/>
            <person name="Meyberg R."/>
            <person name="Vives C."/>
            <person name="Morata J."/>
            <person name="Symeonidi A."/>
            <person name="Hiss M."/>
            <person name="Muchero W."/>
            <person name="Kamisugi Y."/>
            <person name="Saleh O."/>
            <person name="Blanc G."/>
            <person name="Decker E.L."/>
            <person name="van Gessel N."/>
            <person name="Grimwood J."/>
            <person name="Hayes R.D."/>
            <person name="Graham S.W."/>
            <person name="Gunter L.E."/>
            <person name="McDaniel S.F."/>
            <person name="Hoernstein S.N.W."/>
            <person name="Larsson A."/>
            <person name="Li F.W."/>
            <person name="Perroud P.F."/>
            <person name="Phillips J."/>
            <person name="Ranjan P."/>
            <person name="Rokshar D.S."/>
            <person name="Rothfels C.J."/>
            <person name="Schneider L."/>
            <person name="Shu S."/>
            <person name="Stevenson D.W."/>
            <person name="Thummler F."/>
            <person name="Tillich M."/>
            <person name="Villarreal Aguilar J.C."/>
            <person name="Widiez T."/>
            <person name="Wong G.K."/>
            <person name="Wymore A."/>
            <person name="Zhang Y."/>
            <person name="Zimmer A.D."/>
            <person name="Quatrano R.S."/>
            <person name="Mayer K.F.X."/>
            <person name="Goodstein D."/>
            <person name="Casacuberta J.M."/>
            <person name="Vandepoele K."/>
            <person name="Reski R."/>
            <person name="Cuming A.C."/>
            <person name="Tuskan G.A."/>
            <person name="Maumus F."/>
            <person name="Salse J."/>
            <person name="Schmutz J."/>
            <person name="Rensing S.A."/>
        </authorList>
    </citation>
    <scope>NUCLEOTIDE SEQUENCE [LARGE SCALE GENOMIC DNA]</scope>
    <source>
        <strain evidence="2 3">cv. Gransden 2004</strain>
    </source>
</reference>
<dbReference type="EnsemblPlants" id="Pp3c24_17330V3.2">
    <property type="protein sequence ID" value="PAC:32908795.CDS.1"/>
    <property type="gene ID" value="Pp3c24_17330"/>
</dbReference>
<name>A0A2K1IH66_PHYPA</name>
<sequence length="174" mass="19732">MCSRRLPPRSIVYHRTLDLHIRCTTSRLKPYGAYHPHRPLHPLCPGTIHDACNRAYTTCSPTPFPQGPTSSTSPHTPPPHPRLFYHQTWNRFPSHQTLYLLSIRRNATTLLTDVPHKLPPKIGVDASSSKSVYFHIASRTDWLIIFAVCINPPHVCSIHTSTVRAYLLLSSPPF</sequence>
<organism evidence="1">
    <name type="scientific">Physcomitrium patens</name>
    <name type="common">Spreading-leaved earth moss</name>
    <name type="synonym">Physcomitrella patens</name>
    <dbReference type="NCBI Taxonomy" id="3218"/>
    <lineage>
        <taxon>Eukaryota</taxon>
        <taxon>Viridiplantae</taxon>
        <taxon>Streptophyta</taxon>
        <taxon>Embryophyta</taxon>
        <taxon>Bryophyta</taxon>
        <taxon>Bryophytina</taxon>
        <taxon>Bryopsida</taxon>
        <taxon>Funariidae</taxon>
        <taxon>Funariales</taxon>
        <taxon>Funariaceae</taxon>
        <taxon>Physcomitrium</taxon>
    </lineage>
</organism>
<accession>A0A2K1IH66</accession>
<dbReference type="Gramene" id="Pp3c24_17330V3.2">
    <property type="protein sequence ID" value="PAC:32908795.CDS.1"/>
    <property type="gene ID" value="Pp3c24_17330"/>
</dbReference>
<dbReference type="EMBL" id="ABEU02000024">
    <property type="protein sequence ID" value="PNR28610.1"/>
    <property type="molecule type" value="Genomic_DNA"/>
</dbReference>
<proteinExistence type="predicted"/>
<dbReference type="AlphaFoldDB" id="A0A2K1IH66"/>
<dbReference type="EnsemblPlants" id="Pp3c24_17330V3.1">
    <property type="protein sequence ID" value="PAC:32908794.CDS.1"/>
    <property type="gene ID" value="Pp3c24_17330"/>
</dbReference>
<evidence type="ECO:0000313" key="3">
    <source>
        <dbReference type="Proteomes" id="UP000006727"/>
    </source>
</evidence>
<gene>
    <name evidence="1" type="ORF">PHYPA_029202</name>
</gene>
<dbReference type="Gramene" id="Pp3c24_17330V3.1">
    <property type="protein sequence ID" value="PAC:32908794.CDS.1"/>
    <property type="gene ID" value="Pp3c24_17330"/>
</dbReference>
<protein>
    <submittedName>
        <fullName evidence="1 2">Uncharacterized protein</fullName>
    </submittedName>
</protein>